<dbReference type="Gene3D" id="3.30.230.10">
    <property type="match status" value="1"/>
</dbReference>
<accession>A0A229FWF7</accession>
<dbReference type="InterPro" id="IPR020568">
    <property type="entry name" value="Ribosomal_Su5_D2-typ_SF"/>
</dbReference>
<keyword evidence="4 7" id="KW-0255">Endonuclease</keyword>
<comment type="function">
    <text evidence="1 7">RNaseP catalyzes the removal of the 5'-leader sequence from pre-tRNA to produce the mature 5'-terminus. It can also cleave other RNA substrates such as 4.5S RNA. The protein component plays an auxiliary but essential role in vivo by binding to the 5'-leader sequence and broadening the substrate specificity of the ribozyme.</text>
</comment>
<sequence>MRAVPRVVNASLFKQQQEKDRKASNQLARSFSLSDANLIRSILAQKPSNTKHLAIHTLAGESGIALTVPKKLAKRAIDRNRIKRLMRESYRQNLLNLEGQLVVLRLRKKIGESSSGKLRERERRQIKEQLFNQVSLGK</sequence>
<keyword evidence="5 7" id="KW-0378">Hydrolase</keyword>
<dbReference type="PROSITE" id="PS00648">
    <property type="entry name" value="RIBONUCLEASE_P"/>
    <property type="match status" value="1"/>
</dbReference>
<organism evidence="8 9">
    <name type="scientific">Polynucleobacter cosmopolitanus</name>
    <dbReference type="NCBI Taxonomy" id="351345"/>
    <lineage>
        <taxon>Bacteria</taxon>
        <taxon>Pseudomonadati</taxon>
        <taxon>Pseudomonadota</taxon>
        <taxon>Betaproteobacteria</taxon>
        <taxon>Burkholderiales</taxon>
        <taxon>Burkholderiaceae</taxon>
        <taxon>Polynucleobacter</taxon>
    </lineage>
</organism>
<evidence type="ECO:0000256" key="5">
    <source>
        <dbReference type="ARBA" id="ARBA00022801"/>
    </source>
</evidence>
<name>A0A229FWF7_9BURK</name>
<keyword evidence="2 7" id="KW-0819">tRNA processing</keyword>
<evidence type="ECO:0000256" key="4">
    <source>
        <dbReference type="ARBA" id="ARBA00022759"/>
    </source>
</evidence>
<dbReference type="GO" id="GO:0000049">
    <property type="term" value="F:tRNA binding"/>
    <property type="evidence" value="ECO:0007669"/>
    <property type="project" value="UniProtKB-UniRule"/>
</dbReference>
<keyword evidence="3 7" id="KW-0540">Nuclease</keyword>
<evidence type="ECO:0000313" key="8">
    <source>
        <dbReference type="EMBL" id="OXL15908.1"/>
    </source>
</evidence>
<keyword evidence="6 7" id="KW-0694">RNA-binding</keyword>
<reference evidence="8 9" key="1">
    <citation type="submission" date="2017-06" db="EMBL/GenBank/DDBJ databases">
        <title>Reclassification of a Polynucleobacter cosmopolitanus strain isolated from tropical Lake Victoria as Polynucleobacter victoriensis comb. nov.</title>
        <authorList>
            <person name="Hahn M.W."/>
        </authorList>
    </citation>
    <scope>NUCLEOTIDE SEQUENCE [LARGE SCALE GENOMIC DNA]</scope>
    <source>
        <strain evidence="8 9">MWH-MoIso2</strain>
    </source>
</reference>
<keyword evidence="9" id="KW-1185">Reference proteome</keyword>
<protein>
    <recommendedName>
        <fullName evidence="7">Ribonuclease P protein component</fullName>
        <shortName evidence="7">RNase P protein</shortName>
        <shortName evidence="7">RNaseP protein</shortName>
        <ecNumber evidence="7">3.1.26.5</ecNumber>
    </recommendedName>
    <alternativeName>
        <fullName evidence="7">Protein C5</fullName>
    </alternativeName>
</protein>
<dbReference type="AlphaFoldDB" id="A0A229FWF7"/>
<proteinExistence type="inferred from homology"/>
<dbReference type="InterPro" id="IPR014721">
    <property type="entry name" value="Ribsml_uS5_D2-typ_fold_subgr"/>
</dbReference>
<dbReference type="Proteomes" id="UP000215188">
    <property type="component" value="Unassembled WGS sequence"/>
</dbReference>
<dbReference type="Pfam" id="PF00825">
    <property type="entry name" value="Ribonuclease_P"/>
    <property type="match status" value="1"/>
</dbReference>
<dbReference type="HAMAP" id="MF_00227">
    <property type="entry name" value="RNase_P"/>
    <property type="match status" value="1"/>
</dbReference>
<dbReference type="SUPFAM" id="SSF54211">
    <property type="entry name" value="Ribosomal protein S5 domain 2-like"/>
    <property type="match status" value="1"/>
</dbReference>
<comment type="subunit">
    <text evidence="7">Consists of a catalytic RNA component (M1 or rnpB) and a protein subunit.</text>
</comment>
<dbReference type="EC" id="3.1.26.5" evidence="7"/>
<comment type="caution">
    <text evidence="8">The sequence shown here is derived from an EMBL/GenBank/DDBJ whole genome shotgun (WGS) entry which is preliminary data.</text>
</comment>
<evidence type="ECO:0000256" key="2">
    <source>
        <dbReference type="ARBA" id="ARBA00022694"/>
    </source>
</evidence>
<evidence type="ECO:0000256" key="3">
    <source>
        <dbReference type="ARBA" id="ARBA00022722"/>
    </source>
</evidence>
<dbReference type="GO" id="GO:0004526">
    <property type="term" value="F:ribonuclease P activity"/>
    <property type="evidence" value="ECO:0007669"/>
    <property type="project" value="UniProtKB-UniRule"/>
</dbReference>
<dbReference type="InterPro" id="IPR020539">
    <property type="entry name" value="RNase_P_CS"/>
</dbReference>
<dbReference type="EMBL" id="NJGG01000001">
    <property type="protein sequence ID" value="OXL15908.1"/>
    <property type="molecule type" value="Genomic_DNA"/>
</dbReference>
<dbReference type="InterPro" id="IPR000100">
    <property type="entry name" value="RNase_P"/>
</dbReference>
<evidence type="ECO:0000256" key="7">
    <source>
        <dbReference type="HAMAP-Rule" id="MF_00227"/>
    </source>
</evidence>
<comment type="catalytic activity">
    <reaction evidence="7">
        <text>Endonucleolytic cleavage of RNA, removing 5'-extranucleotides from tRNA precursor.</text>
        <dbReference type="EC" id="3.1.26.5"/>
    </reaction>
</comment>
<evidence type="ECO:0000256" key="6">
    <source>
        <dbReference type="ARBA" id="ARBA00022884"/>
    </source>
</evidence>
<dbReference type="GO" id="GO:0001682">
    <property type="term" value="P:tRNA 5'-leader removal"/>
    <property type="evidence" value="ECO:0007669"/>
    <property type="project" value="UniProtKB-UniRule"/>
</dbReference>
<comment type="similarity">
    <text evidence="7">Belongs to the RnpA family.</text>
</comment>
<evidence type="ECO:0000313" key="9">
    <source>
        <dbReference type="Proteomes" id="UP000215188"/>
    </source>
</evidence>
<gene>
    <name evidence="7" type="primary">rnpA</name>
    <name evidence="8" type="ORF">AOC33_02085</name>
</gene>
<dbReference type="OrthoDB" id="398329at2"/>
<evidence type="ECO:0000256" key="1">
    <source>
        <dbReference type="ARBA" id="ARBA00002663"/>
    </source>
</evidence>